<dbReference type="RefSeq" id="WP_146120818.1">
    <property type="nucleotide sequence ID" value="NZ_PUIQ01000013.1"/>
</dbReference>
<comment type="caution">
    <text evidence="3">The sequence shown here is derived from an EMBL/GenBank/DDBJ whole genome shotgun (WGS) entry which is preliminary data.</text>
</comment>
<dbReference type="Proteomes" id="UP000238206">
    <property type="component" value="Unassembled WGS sequence"/>
</dbReference>
<dbReference type="SUPFAM" id="SSF52540">
    <property type="entry name" value="P-loop containing nucleoside triphosphate hydrolases"/>
    <property type="match status" value="2"/>
</dbReference>
<dbReference type="AlphaFoldDB" id="A0A2S8IUY3"/>
<feature type="region of interest" description="Disordered" evidence="1">
    <location>
        <begin position="794"/>
        <end position="843"/>
    </location>
</feature>
<dbReference type="Pfam" id="PF20720">
    <property type="entry name" value="nSTAND3"/>
    <property type="match status" value="1"/>
</dbReference>
<gene>
    <name evidence="3" type="ORF">C5615_12190</name>
</gene>
<reference evidence="3 4" key="1">
    <citation type="submission" date="2018-02" db="EMBL/GenBank/DDBJ databases">
        <title>Draft genome sequencing of Burkholderia cepacia Y14-15.</title>
        <authorList>
            <person name="Zheng B.-X."/>
        </authorList>
    </citation>
    <scope>NUCLEOTIDE SEQUENCE [LARGE SCALE GENOMIC DNA]</scope>
    <source>
        <strain evidence="3 4">Y14-15</strain>
    </source>
</reference>
<feature type="domain" description="Novel STAND NTPase 3" evidence="2">
    <location>
        <begin position="232"/>
        <end position="376"/>
    </location>
</feature>
<evidence type="ECO:0000259" key="2">
    <source>
        <dbReference type="Pfam" id="PF20720"/>
    </source>
</evidence>
<protein>
    <recommendedName>
        <fullName evidence="2">Novel STAND NTPase 3 domain-containing protein</fullName>
    </recommendedName>
</protein>
<proteinExistence type="predicted"/>
<dbReference type="InterPro" id="IPR027417">
    <property type="entry name" value="P-loop_NTPase"/>
</dbReference>
<feature type="compositionally biased region" description="Low complexity" evidence="1">
    <location>
        <begin position="805"/>
        <end position="814"/>
    </location>
</feature>
<sequence>MEVADDVGGNPSLDGWHYQCDVSVLAALDLLVVNRVAKSLQLEPATQEDLEAELQAPRVSSSTVVDGERLVIQAKLRRTGQWTPASLRDLVEHGEKRPSALKLLENPKIRYVLFTSADVSGPLGALQVDALLERPGYDDLPASVFPDTHVKAAAGRFAVLAQYNEARVVEKIDSYLLSPLGIPRKHHEACREELRKVAMAGMRTGYAWTRVDVEAVIKKHGGSIPSERDHEFVPPTNWGDVVAQMDKRNAIVITGPSGTGKTTVAKALYQHYRNVVPGICYVEPGEPGDLKARPDADPTFLYVEDPWGKYEIGTNTAAWTAELQERLLKASAQQKIVVTSRTDILAATVGSQRDLLKQWEVRLEAKHYGDNELGKMFEGRIRLLGSRVLQIAAIRAKERVLQTLRTPFEIDRFVALLQTGAIPTDENEDKFVSRILHETQTHAIENEVERMVKARHSEKAAVVLWGLMAARRGVRRQDLPTIRRAISKLDPAFGFGLDNLVNDLVAGSYLRQPSSDVTYTHPRVEQGLVRVVRANPEVTEVTLEHLMTALTRMGDTGNNQAVETAVRLHAFIKDSDESLYEVPHEVQLSIDTWLEDALSKDNDDYVGLLRLACIAGSSNCIPAEVARWLRPVATGKHSFMRGWKLSTRSDDWYEKVRNHPLTQGVCGRFIRLALTVETRYYPRRIAEYLDTIASGLDVAWADAAKVIVHHSEDPIATAVGFGAMRTIVNREPLLQLALAELRKEAEAEETYLDPEHWPYIDGHFNDDWQPYDGHTDYYYAARELVSAFAEATRLRPSSGRGGPNVGRPVRGQRVTGRYSIGNRPSLGNFRSSRIPGRSHADKP</sequence>
<organism evidence="3 4">
    <name type="scientific">Burkholderia cepacia</name>
    <name type="common">Pseudomonas cepacia</name>
    <dbReference type="NCBI Taxonomy" id="292"/>
    <lineage>
        <taxon>Bacteria</taxon>
        <taxon>Pseudomonadati</taxon>
        <taxon>Pseudomonadota</taxon>
        <taxon>Betaproteobacteria</taxon>
        <taxon>Burkholderiales</taxon>
        <taxon>Burkholderiaceae</taxon>
        <taxon>Burkholderia</taxon>
        <taxon>Burkholderia cepacia complex</taxon>
    </lineage>
</organism>
<dbReference type="Gene3D" id="3.40.50.300">
    <property type="entry name" value="P-loop containing nucleotide triphosphate hydrolases"/>
    <property type="match status" value="1"/>
</dbReference>
<evidence type="ECO:0000313" key="4">
    <source>
        <dbReference type="Proteomes" id="UP000238206"/>
    </source>
</evidence>
<name>A0A2S8IUY3_BURCE</name>
<evidence type="ECO:0000256" key="1">
    <source>
        <dbReference type="SAM" id="MobiDB-lite"/>
    </source>
</evidence>
<dbReference type="InterPro" id="IPR049050">
    <property type="entry name" value="nSTAND3"/>
</dbReference>
<evidence type="ECO:0000313" key="3">
    <source>
        <dbReference type="EMBL" id="PQP18601.1"/>
    </source>
</evidence>
<accession>A0A2S8IUY3</accession>
<dbReference type="EMBL" id="PUIQ01000013">
    <property type="protein sequence ID" value="PQP18601.1"/>
    <property type="molecule type" value="Genomic_DNA"/>
</dbReference>